<sequence length="81" mass="8293">MFIGKELGLTCCLLFGGLPASDINAKAGSCPTPSSTLMPTDTAVGCWLDSGCPGIQKCCVEPNPSTNSAARICRDPIDVSS</sequence>
<dbReference type="WBParaSite" id="PEQ_0000588601-mRNA-1">
    <property type="protein sequence ID" value="PEQ_0000588601-mRNA-1"/>
    <property type="gene ID" value="PEQ_0000588601"/>
</dbReference>
<dbReference type="GO" id="GO:0030414">
    <property type="term" value="F:peptidase inhibitor activity"/>
    <property type="evidence" value="ECO:0007669"/>
    <property type="project" value="InterPro"/>
</dbReference>
<dbReference type="Pfam" id="PF00095">
    <property type="entry name" value="WAP"/>
    <property type="match status" value="1"/>
</dbReference>
<evidence type="ECO:0000313" key="4">
    <source>
        <dbReference type="WBParaSite" id="PEQ_0000588601-mRNA-1"/>
    </source>
</evidence>
<dbReference type="AlphaFoldDB" id="A0A914RH56"/>
<feature type="chain" id="PRO_5037286662" evidence="1">
    <location>
        <begin position="21"/>
        <end position="81"/>
    </location>
</feature>
<evidence type="ECO:0000256" key="1">
    <source>
        <dbReference type="SAM" id="SignalP"/>
    </source>
</evidence>
<dbReference type="Proteomes" id="UP000887564">
    <property type="component" value="Unplaced"/>
</dbReference>
<dbReference type="SMART" id="SM00217">
    <property type="entry name" value="WAP"/>
    <property type="match status" value="1"/>
</dbReference>
<keyword evidence="3" id="KW-1185">Reference proteome</keyword>
<dbReference type="Gene3D" id="4.10.75.10">
    <property type="entry name" value="Elafin-like"/>
    <property type="match status" value="1"/>
</dbReference>
<evidence type="ECO:0000313" key="3">
    <source>
        <dbReference type="Proteomes" id="UP000887564"/>
    </source>
</evidence>
<organism evidence="3 4">
    <name type="scientific">Parascaris equorum</name>
    <name type="common">Equine roundworm</name>
    <dbReference type="NCBI Taxonomy" id="6256"/>
    <lineage>
        <taxon>Eukaryota</taxon>
        <taxon>Metazoa</taxon>
        <taxon>Ecdysozoa</taxon>
        <taxon>Nematoda</taxon>
        <taxon>Chromadorea</taxon>
        <taxon>Rhabditida</taxon>
        <taxon>Spirurina</taxon>
        <taxon>Ascaridomorpha</taxon>
        <taxon>Ascaridoidea</taxon>
        <taxon>Ascarididae</taxon>
        <taxon>Parascaris</taxon>
    </lineage>
</organism>
<keyword evidence="1" id="KW-0732">Signal</keyword>
<evidence type="ECO:0000259" key="2">
    <source>
        <dbReference type="PROSITE" id="PS51390"/>
    </source>
</evidence>
<dbReference type="InterPro" id="IPR008197">
    <property type="entry name" value="WAP_dom"/>
</dbReference>
<dbReference type="GO" id="GO:0005576">
    <property type="term" value="C:extracellular region"/>
    <property type="evidence" value="ECO:0007669"/>
    <property type="project" value="InterPro"/>
</dbReference>
<reference evidence="4" key="1">
    <citation type="submission" date="2022-11" db="UniProtKB">
        <authorList>
            <consortium name="WormBaseParasite"/>
        </authorList>
    </citation>
    <scope>IDENTIFICATION</scope>
</reference>
<feature type="signal peptide" evidence="1">
    <location>
        <begin position="1"/>
        <end position="20"/>
    </location>
</feature>
<name>A0A914RH56_PAREQ</name>
<proteinExistence type="predicted"/>
<dbReference type="PROSITE" id="PS51390">
    <property type="entry name" value="WAP"/>
    <property type="match status" value="1"/>
</dbReference>
<dbReference type="PRINTS" id="PR00003">
    <property type="entry name" value="4DISULPHCORE"/>
</dbReference>
<protein>
    <submittedName>
        <fullName evidence="4">WAP domain-containing protein</fullName>
    </submittedName>
</protein>
<accession>A0A914RH56</accession>
<feature type="domain" description="WAP" evidence="2">
    <location>
        <begin position="23"/>
        <end position="77"/>
    </location>
</feature>
<dbReference type="InterPro" id="IPR036645">
    <property type="entry name" value="Elafin-like_sf"/>
</dbReference>
<dbReference type="SUPFAM" id="SSF57256">
    <property type="entry name" value="Elafin-like"/>
    <property type="match status" value="1"/>
</dbReference>